<dbReference type="EMBL" id="JPKZ01003257">
    <property type="protein sequence ID" value="KHN72352.1"/>
    <property type="molecule type" value="Genomic_DNA"/>
</dbReference>
<accession>A0A0B2UTB8</accession>
<dbReference type="Proteomes" id="UP000031036">
    <property type="component" value="Unassembled WGS sequence"/>
</dbReference>
<keyword evidence="2" id="KW-1185">Reference proteome</keyword>
<name>A0A0B2UTB8_TOXCA</name>
<evidence type="ECO:0000313" key="2">
    <source>
        <dbReference type="Proteomes" id="UP000031036"/>
    </source>
</evidence>
<proteinExistence type="predicted"/>
<protein>
    <submittedName>
        <fullName evidence="1">Uncharacterized protein</fullName>
    </submittedName>
</protein>
<gene>
    <name evidence="1" type="ORF">Tcan_12980</name>
</gene>
<sequence>VKSGATSSYNGCQQTSGFTVATRFISFTASFGSSILSGGRRKRKSSFFPLRFISAYNDNSTDNLNTVAAKAARDALSSSTTIQYPQNLQVATETLPRCSDRSPTGRAEPHLRVVIRLWNTSGNPSGTASSYFLYHA</sequence>
<organism evidence="1 2">
    <name type="scientific">Toxocara canis</name>
    <name type="common">Canine roundworm</name>
    <dbReference type="NCBI Taxonomy" id="6265"/>
    <lineage>
        <taxon>Eukaryota</taxon>
        <taxon>Metazoa</taxon>
        <taxon>Ecdysozoa</taxon>
        <taxon>Nematoda</taxon>
        <taxon>Chromadorea</taxon>
        <taxon>Rhabditida</taxon>
        <taxon>Spirurina</taxon>
        <taxon>Ascaridomorpha</taxon>
        <taxon>Ascaridoidea</taxon>
        <taxon>Toxocaridae</taxon>
        <taxon>Toxocara</taxon>
    </lineage>
</organism>
<feature type="non-terminal residue" evidence="1">
    <location>
        <position position="1"/>
    </location>
</feature>
<comment type="caution">
    <text evidence="1">The sequence shown here is derived from an EMBL/GenBank/DDBJ whole genome shotgun (WGS) entry which is preliminary data.</text>
</comment>
<dbReference type="AlphaFoldDB" id="A0A0B2UTB8"/>
<evidence type="ECO:0000313" key="1">
    <source>
        <dbReference type="EMBL" id="KHN72352.1"/>
    </source>
</evidence>
<reference evidence="1 2" key="1">
    <citation type="submission" date="2014-11" db="EMBL/GenBank/DDBJ databases">
        <title>Genetic blueprint of the zoonotic pathogen Toxocara canis.</title>
        <authorList>
            <person name="Zhu X.-Q."/>
            <person name="Korhonen P.K."/>
            <person name="Cai H."/>
            <person name="Young N.D."/>
            <person name="Nejsum P."/>
            <person name="von Samson-Himmelstjerna G."/>
            <person name="Boag P.R."/>
            <person name="Tan P."/>
            <person name="Li Q."/>
            <person name="Min J."/>
            <person name="Yang Y."/>
            <person name="Wang X."/>
            <person name="Fang X."/>
            <person name="Hall R.S."/>
            <person name="Hofmann A."/>
            <person name="Sternberg P.W."/>
            <person name="Jex A.R."/>
            <person name="Gasser R.B."/>
        </authorList>
    </citation>
    <scope>NUCLEOTIDE SEQUENCE [LARGE SCALE GENOMIC DNA]</scope>
    <source>
        <strain evidence="1">PN_DK_2014</strain>
    </source>
</reference>